<dbReference type="GO" id="GO:0032259">
    <property type="term" value="P:methylation"/>
    <property type="evidence" value="ECO:0007669"/>
    <property type="project" value="UniProtKB-KW"/>
</dbReference>
<dbReference type="PRINTS" id="PR00105">
    <property type="entry name" value="C5METTRFRASE"/>
</dbReference>
<dbReference type="InterPro" id="IPR050750">
    <property type="entry name" value="C5-MTase"/>
</dbReference>
<dbReference type="InterPro" id="IPR029063">
    <property type="entry name" value="SAM-dependent_MTases_sf"/>
</dbReference>
<keyword evidence="5" id="KW-0680">Restriction system</keyword>
<evidence type="ECO:0000256" key="4">
    <source>
        <dbReference type="ARBA" id="ARBA00022691"/>
    </source>
</evidence>
<keyword evidence="9" id="KW-1185">Reference proteome</keyword>
<organism evidence="8 9">
    <name type="scientific">Vescimonas coprocola</name>
    <dbReference type="NCBI Taxonomy" id="2714355"/>
    <lineage>
        <taxon>Bacteria</taxon>
        <taxon>Bacillati</taxon>
        <taxon>Bacillota</taxon>
        <taxon>Clostridia</taxon>
        <taxon>Eubacteriales</taxon>
        <taxon>Oscillospiraceae</taxon>
        <taxon>Vescimonas</taxon>
    </lineage>
</organism>
<dbReference type="KEGG" id="vcop:MM50RIKEN_13940"/>
<evidence type="ECO:0000313" key="8">
    <source>
        <dbReference type="EMBL" id="BCK81631.1"/>
    </source>
</evidence>
<dbReference type="EMBL" id="AP023418">
    <property type="protein sequence ID" value="BCK81631.1"/>
    <property type="molecule type" value="Genomic_DNA"/>
</dbReference>
<dbReference type="GO" id="GO:0009307">
    <property type="term" value="P:DNA restriction-modification system"/>
    <property type="evidence" value="ECO:0007669"/>
    <property type="project" value="UniProtKB-KW"/>
</dbReference>
<dbReference type="Pfam" id="PF00145">
    <property type="entry name" value="DNA_methylase"/>
    <property type="match status" value="2"/>
</dbReference>
<evidence type="ECO:0000256" key="7">
    <source>
        <dbReference type="RuleBase" id="RU000416"/>
    </source>
</evidence>
<dbReference type="REBASE" id="487111">
    <property type="entry name" value="M.OspMM50ORF13940P"/>
</dbReference>
<dbReference type="PANTHER" id="PTHR46098">
    <property type="entry name" value="TRNA (CYTOSINE(38)-C(5))-METHYLTRANSFERASE"/>
    <property type="match status" value="1"/>
</dbReference>
<accession>A0A810Q808</accession>
<dbReference type="AlphaFoldDB" id="A0A810Q808"/>
<protein>
    <recommendedName>
        <fullName evidence="1">DNA (cytosine-5-)-methyltransferase</fullName>
        <ecNumber evidence="1">2.1.1.37</ecNumber>
    </recommendedName>
</protein>
<feature type="active site" evidence="6">
    <location>
        <position position="78"/>
    </location>
</feature>
<evidence type="ECO:0000313" key="9">
    <source>
        <dbReference type="Proteomes" id="UP000681035"/>
    </source>
</evidence>
<keyword evidence="3 6" id="KW-0808">Transferase</keyword>
<dbReference type="PROSITE" id="PS51679">
    <property type="entry name" value="SAM_MT_C5"/>
    <property type="match status" value="1"/>
</dbReference>
<evidence type="ECO:0000256" key="1">
    <source>
        <dbReference type="ARBA" id="ARBA00011975"/>
    </source>
</evidence>
<name>A0A810Q808_9FIRM</name>
<reference evidence="8" key="1">
    <citation type="submission" date="2020-09" db="EMBL/GenBank/DDBJ databases">
        <title>New species isolated from human feces.</title>
        <authorList>
            <person name="Kitahara M."/>
            <person name="Shigeno Y."/>
            <person name="Shime M."/>
            <person name="Matsumoto Y."/>
            <person name="Nakamura S."/>
            <person name="Motooka D."/>
            <person name="Fukuoka S."/>
            <person name="Nishikawa H."/>
            <person name="Benno Y."/>
        </authorList>
    </citation>
    <scope>NUCLEOTIDE SEQUENCE</scope>
    <source>
        <strain evidence="8">MM50</strain>
    </source>
</reference>
<keyword evidence="2 6" id="KW-0489">Methyltransferase</keyword>
<dbReference type="InterPro" id="IPR001525">
    <property type="entry name" value="C5_MeTfrase"/>
</dbReference>
<evidence type="ECO:0000256" key="5">
    <source>
        <dbReference type="ARBA" id="ARBA00022747"/>
    </source>
</evidence>
<keyword evidence="4 6" id="KW-0949">S-adenosyl-L-methionine</keyword>
<evidence type="ECO:0000256" key="3">
    <source>
        <dbReference type="ARBA" id="ARBA00022679"/>
    </source>
</evidence>
<dbReference type="RefSeq" id="WP_228298350.1">
    <property type="nucleotide sequence ID" value="NZ_AP023418.1"/>
</dbReference>
<sequence>MNEPMTFLDFFSGVGGFRKGFELCGMVCKGHCEIDKFADRSYRAIHDVKEDEWYGEDITKTEPADLPRVNLWAGGFPCQDISVSGRQRGLAGKRSSLFFEIIRLLKGTPAEDRPEWLVLENVKNLLSVNRGWDFATVLHSLAEIGYHIEYGLLNSRFHGVPQNRERIYLVAYRHFRAEGGRKVFPVTAGDGKALIQLIGGTQGKRVYDPTGISCTLMSEGGGFAGRTGMYFIDLCKGNPKLTENARCIKARYDSGIGNRSADNSGVLCMGADCPDRTEETALIQLKRDEAKIWEQDYTKCLIADYNKIGVSNRGESSGVFYGCRAVLTPGRENKRQNGRRFKECGEPAFCLNTQDKHGVYLCACDSCEHALPVKQAANFNKDKSENRTEIPLGCGRIRKLTPRECWRLQGFSDDMFDKAAAVNSDAQLYKQAGNGVTIPVVYAVGKRIVEIQNELNKEAMKI</sequence>
<evidence type="ECO:0000256" key="2">
    <source>
        <dbReference type="ARBA" id="ARBA00022603"/>
    </source>
</evidence>
<evidence type="ECO:0000256" key="6">
    <source>
        <dbReference type="PROSITE-ProRule" id="PRU01016"/>
    </source>
</evidence>
<dbReference type="Proteomes" id="UP000681035">
    <property type="component" value="Chromosome"/>
</dbReference>
<dbReference type="EC" id="2.1.1.37" evidence="1"/>
<dbReference type="SUPFAM" id="SSF53335">
    <property type="entry name" value="S-adenosyl-L-methionine-dependent methyltransferases"/>
    <property type="match status" value="1"/>
</dbReference>
<comment type="similarity">
    <text evidence="6 7">Belongs to the class I-like SAM-binding methyltransferase superfamily. C5-methyltransferase family.</text>
</comment>
<dbReference type="Gene3D" id="3.90.120.10">
    <property type="entry name" value="DNA Methylase, subunit A, domain 2"/>
    <property type="match status" value="2"/>
</dbReference>
<dbReference type="Gene3D" id="3.40.50.150">
    <property type="entry name" value="Vaccinia Virus protein VP39"/>
    <property type="match status" value="1"/>
</dbReference>
<proteinExistence type="inferred from homology"/>
<dbReference type="PANTHER" id="PTHR46098:SF1">
    <property type="entry name" value="TRNA (CYTOSINE(38)-C(5))-METHYLTRANSFERASE"/>
    <property type="match status" value="1"/>
</dbReference>
<dbReference type="NCBIfam" id="TIGR00675">
    <property type="entry name" value="dcm"/>
    <property type="match status" value="1"/>
</dbReference>
<dbReference type="GO" id="GO:0003886">
    <property type="term" value="F:DNA (cytosine-5-)-methyltransferase activity"/>
    <property type="evidence" value="ECO:0007669"/>
    <property type="project" value="UniProtKB-EC"/>
</dbReference>
<gene>
    <name evidence="8" type="ORF">MM50RIKEN_13940</name>
</gene>